<sequence>MCNFTQREYSCGHFRWIASEWCKNYTLTHKRCHPNVTHFEYKHVQCEELCGDCKPKIYPAWENMIRRRPDKQQTHRGC</sequence>
<dbReference type="EMBL" id="JAULSV010000004">
    <property type="protein sequence ID" value="KAK0646323.1"/>
    <property type="molecule type" value="Genomic_DNA"/>
</dbReference>
<dbReference type="Proteomes" id="UP001174936">
    <property type="component" value="Unassembled WGS sequence"/>
</dbReference>
<accession>A0AA39Y5I9</accession>
<name>A0AA39Y5I9_9PEZI</name>
<evidence type="ECO:0000313" key="2">
    <source>
        <dbReference type="Proteomes" id="UP001174936"/>
    </source>
</evidence>
<keyword evidence="2" id="KW-1185">Reference proteome</keyword>
<protein>
    <submittedName>
        <fullName evidence="1">Uncharacterized protein</fullName>
    </submittedName>
</protein>
<evidence type="ECO:0000313" key="1">
    <source>
        <dbReference type="EMBL" id="KAK0646323.1"/>
    </source>
</evidence>
<organism evidence="1 2">
    <name type="scientific">Cercophora newfieldiana</name>
    <dbReference type="NCBI Taxonomy" id="92897"/>
    <lineage>
        <taxon>Eukaryota</taxon>
        <taxon>Fungi</taxon>
        <taxon>Dikarya</taxon>
        <taxon>Ascomycota</taxon>
        <taxon>Pezizomycotina</taxon>
        <taxon>Sordariomycetes</taxon>
        <taxon>Sordariomycetidae</taxon>
        <taxon>Sordariales</taxon>
        <taxon>Lasiosphaeriaceae</taxon>
        <taxon>Cercophora</taxon>
    </lineage>
</organism>
<gene>
    <name evidence="1" type="ORF">B0T16DRAFT_429189</name>
</gene>
<comment type="caution">
    <text evidence="1">The sequence shown here is derived from an EMBL/GenBank/DDBJ whole genome shotgun (WGS) entry which is preliminary data.</text>
</comment>
<reference evidence="1" key="1">
    <citation type="submission" date="2023-06" db="EMBL/GenBank/DDBJ databases">
        <title>Genome-scale phylogeny and comparative genomics of the fungal order Sordariales.</title>
        <authorList>
            <consortium name="Lawrence Berkeley National Laboratory"/>
            <person name="Hensen N."/>
            <person name="Bonometti L."/>
            <person name="Westerberg I."/>
            <person name="Brannstrom I.O."/>
            <person name="Guillou S."/>
            <person name="Cros-Aarteil S."/>
            <person name="Calhoun S."/>
            <person name="Haridas S."/>
            <person name="Kuo A."/>
            <person name="Mondo S."/>
            <person name="Pangilinan J."/>
            <person name="Riley R."/>
            <person name="Labutti K."/>
            <person name="Andreopoulos B."/>
            <person name="Lipzen A."/>
            <person name="Chen C."/>
            <person name="Yanf M."/>
            <person name="Daum C."/>
            <person name="Ng V."/>
            <person name="Clum A."/>
            <person name="Steindorff A."/>
            <person name="Ohm R."/>
            <person name="Martin F."/>
            <person name="Silar P."/>
            <person name="Natvig D."/>
            <person name="Lalanne C."/>
            <person name="Gautier V."/>
            <person name="Ament-Velasquez S.L."/>
            <person name="Kruys A."/>
            <person name="Hutchinson M.I."/>
            <person name="Powell A.J."/>
            <person name="Barry K."/>
            <person name="Miller A.N."/>
            <person name="Grigoriev I.V."/>
            <person name="Debuchy R."/>
            <person name="Gladieux P."/>
            <person name="Thoren M.H."/>
            <person name="Johannesson H."/>
        </authorList>
    </citation>
    <scope>NUCLEOTIDE SEQUENCE</scope>
    <source>
        <strain evidence="1">SMH2532-1</strain>
    </source>
</reference>
<proteinExistence type="predicted"/>
<dbReference type="AlphaFoldDB" id="A0AA39Y5I9"/>